<feature type="domain" description="Glycosyltransferase subfamily 4-like N-terminal" evidence="1">
    <location>
        <begin position="54"/>
        <end position="233"/>
    </location>
</feature>
<dbReference type="Pfam" id="PF13579">
    <property type="entry name" value="Glyco_trans_4_4"/>
    <property type="match status" value="1"/>
</dbReference>
<dbReference type="InterPro" id="IPR028098">
    <property type="entry name" value="Glyco_trans_4-like_N"/>
</dbReference>
<organism evidence="2 3">
    <name type="scientific">Sphingomonas parva</name>
    <dbReference type="NCBI Taxonomy" id="2555898"/>
    <lineage>
        <taxon>Bacteria</taxon>
        <taxon>Pseudomonadati</taxon>
        <taxon>Pseudomonadota</taxon>
        <taxon>Alphaproteobacteria</taxon>
        <taxon>Sphingomonadales</taxon>
        <taxon>Sphingomonadaceae</taxon>
        <taxon>Sphingomonas</taxon>
    </lineage>
</organism>
<gene>
    <name evidence="2" type="ORF">E2493_01235</name>
</gene>
<dbReference type="Gene3D" id="3.40.50.2000">
    <property type="entry name" value="Glycogen Phosphorylase B"/>
    <property type="match status" value="2"/>
</dbReference>
<dbReference type="AlphaFoldDB" id="A0A4Y8ZVG3"/>
<keyword evidence="2" id="KW-0808">Transferase</keyword>
<dbReference type="Pfam" id="PF13692">
    <property type="entry name" value="Glyco_trans_1_4"/>
    <property type="match status" value="1"/>
</dbReference>
<comment type="caution">
    <text evidence="2">The sequence shown here is derived from an EMBL/GenBank/DDBJ whole genome shotgun (WGS) entry which is preliminary data.</text>
</comment>
<reference evidence="2 3" key="1">
    <citation type="submission" date="2019-03" db="EMBL/GenBank/DDBJ databases">
        <title>Genome sequence of Sphingomonas sp. 17J27-24.</title>
        <authorList>
            <person name="Kim M."/>
            <person name="Maeng S."/>
            <person name="Sathiyaraj S."/>
        </authorList>
    </citation>
    <scope>NUCLEOTIDE SEQUENCE [LARGE SCALE GENOMIC DNA]</scope>
    <source>
        <strain evidence="2 3">17J27-24</strain>
    </source>
</reference>
<dbReference type="Proteomes" id="UP000298213">
    <property type="component" value="Unassembled WGS sequence"/>
</dbReference>
<sequence length="444" mass="50071">MADCLHRSGGRCMSRRSPRVGRLKISVPSEHEPGLSVLYITYDGLTDPLGRSQVLPYLAGLTKLGHRIHVLSCEKQAREASDGARIRALCEAAGIGWHPIRYHKSPPILSSVYDMAMLRRAAERLHRRHRFDVVHCRSYIPAMAGLHLKHRQGVRFLFDMRGFWPDERVEGHSWPQINPVFRAVYGYFKSVERRLLRGADHIISLTHAGKRQLLTRAELQIPAPQDAITVIPCCVDFDHFPLTTRDGRQAARRMLGLPQEARVVAYLGSLGSWYMLDEMLDFFRVCLERDANARFLFVTHDAPEPILQAARTRGIGTDRLLIRPASREEVPQFMCAADFGLFFIKPVFSKLASSPTKMGEMLALGLPVVTNSGVGDVAEIVEETGSGVAIDRFDDEAYREALERIDGLSMTPEMHRERALPWFDVELGIARYDRVYRDLAASAG</sequence>
<dbReference type="GO" id="GO:0016757">
    <property type="term" value="F:glycosyltransferase activity"/>
    <property type="evidence" value="ECO:0007669"/>
    <property type="project" value="TreeGrafter"/>
</dbReference>
<evidence type="ECO:0000259" key="1">
    <source>
        <dbReference type="Pfam" id="PF13579"/>
    </source>
</evidence>
<accession>A0A4Y8ZVG3</accession>
<dbReference type="EMBL" id="SPDV01000002">
    <property type="protein sequence ID" value="TFI59904.1"/>
    <property type="molecule type" value="Genomic_DNA"/>
</dbReference>
<dbReference type="SUPFAM" id="SSF53756">
    <property type="entry name" value="UDP-Glycosyltransferase/glycogen phosphorylase"/>
    <property type="match status" value="1"/>
</dbReference>
<dbReference type="OrthoDB" id="185319at2"/>
<evidence type="ECO:0000313" key="3">
    <source>
        <dbReference type="Proteomes" id="UP000298213"/>
    </source>
</evidence>
<keyword evidence="3" id="KW-1185">Reference proteome</keyword>
<protein>
    <submittedName>
        <fullName evidence="2">Glycosyltransferase</fullName>
    </submittedName>
</protein>
<name>A0A4Y8ZVG3_9SPHN</name>
<evidence type="ECO:0000313" key="2">
    <source>
        <dbReference type="EMBL" id="TFI59904.1"/>
    </source>
</evidence>
<dbReference type="PANTHER" id="PTHR12526">
    <property type="entry name" value="GLYCOSYLTRANSFERASE"/>
    <property type="match status" value="1"/>
</dbReference>
<dbReference type="PANTHER" id="PTHR12526:SF600">
    <property type="entry name" value="GLYCOSYL TRANSFERASE GROUP 1"/>
    <property type="match status" value="1"/>
</dbReference>
<dbReference type="CDD" id="cd03794">
    <property type="entry name" value="GT4_WbuB-like"/>
    <property type="match status" value="1"/>
</dbReference>
<proteinExistence type="predicted"/>